<feature type="compositionally biased region" description="Polar residues" evidence="2">
    <location>
        <begin position="242"/>
        <end position="271"/>
    </location>
</feature>
<feature type="compositionally biased region" description="Polar residues" evidence="2">
    <location>
        <begin position="97"/>
        <end position="108"/>
    </location>
</feature>
<feature type="domain" description="C2H2-type" evidence="3">
    <location>
        <begin position="582"/>
        <end position="610"/>
    </location>
</feature>
<evidence type="ECO:0000259" key="3">
    <source>
        <dbReference type="PROSITE" id="PS50157"/>
    </source>
</evidence>
<feature type="compositionally biased region" description="Low complexity" evidence="2">
    <location>
        <begin position="336"/>
        <end position="351"/>
    </location>
</feature>
<organism evidence="4 5">
    <name type="scientific">Marssonina brunnea f. sp. multigermtubi (strain MB_m1)</name>
    <name type="common">Marssonina leaf spot fungus</name>
    <dbReference type="NCBI Taxonomy" id="1072389"/>
    <lineage>
        <taxon>Eukaryota</taxon>
        <taxon>Fungi</taxon>
        <taxon>Dikarya</taxon>
        <taxon>Ascomycota</taxon>
        <taxon>Pezizomycotina</taxon>
        <taxon>Leotiomycetes</taxon>
        <taxon>Helotiales</taxon>
        <taxon>Drepanopezizaceae</taxon>
        <taxon>Drepanopeziza</taxon>
    </lineage>
</organism>
<feature type="compositionally biased region" description="Basic and acidic residues" evidence="2">
    <location>
        <begin position="352"/>
        <end position="363"/>
    </location>
</feature>
<dbReference type="KEGG" id="mbe:MBM_08028"/>
<dbReference type="Proteomes" id="UP000006753">
    <property type="component" value="Unassembled WGS sequence"/>
</dbReference>
<evidence type="ECO:0000256" key="2">
    <source>
        <dbReference type="SAM" id="MobiDB-lite"/>
    </source>
</evidence>
<dbReference type="OMA" id="SGHPFTN"/>
<dbReference type="eggNOG" id="ENOG502RYIG">
    <property type="taxonomic scope" value="Eukaryota"/>
</dbReference>
<dbReference type="InParanoid" id="K1WNA8"/>
<dbReference type="OrthoDB" id="3524154at2759"/>
<sequence>MDTSHHRGRRPAPVALPEIYVHDPAERFRYPSRSSSYNSSSAASPREILIPDAREAPPPPLPPPRYLADVADYGHNGQDIAWKWGNSHDDSGDRGRSTPSIAPGSSLNGGHFVRRIMVEQRPEFVRSTGSNSTVRPTDQREISYHRDEGYTGVGTIAWSNKLVWKSLLQCDSENLAAAFGAAETPTMSRSQESSPPLPTFSNFESSVHAKYQSNAQAFDKSQLQKLDARRGSSNRTPPPKPFSNSSFGSFTNDFSSTSRSNYTQRHSSQLKPLSLPTLPGRPGLGESPLSRCVETPPSSAISPKNSYTIFGMQNQLDHRPPSEVADYPDRSPLPYTGRSGSTSDDVSSVTSRSRDTYDARVSPENDDGFLMEENGFRRLHIEDLSSRLEGHSPPSSIGRKRRASSPPGDEGSSLHTVGSASDLYRRRESASRASPTPRLHSTCGSVSSTASAPRNNSYASSLSVTGSSVTSMSSYGRLSPGGISPGGLSAAGSDMSEPPYATSSPLNPSPRGSTSRTNSNRALSEMRPLMDSRKLTESQDRSKHHPPPPKIQRVFMCDCCPKKPKKFDTQDELIAHEQEKQYECAYCRNRFKNKNEAERHQNSLHLRRHSWSCAALSCYEAAFHSSPNKPNEADTCGYCGEDFPRSGISSPSMPGPPRAVATERDWKARANHLQEVHKFGECNHAKKFFRADHFRQHLKHSHAGTSGKWTNVLENSCMKDEPLPEPIRGLGRASPVGARVGRIDEIP</sequence>
<feature type="region of interest" description="Disordered" evidence="2">
    <location>
        <begin position="484"/>
        <end position="550"/>
    </location>
</feature>
<dbReference type="InterPro" id="IPR057026">
    <property type="entry name" value="Znf-C2H2_ascomycetes"/>
</dbReference>
<dbReference type="InterPro" id="IPR013087">
    <property type="entry name" value="Znf_C2H2_type"/>
</dbReference>
<feature type="compositionally biased region" description="Polar residues" evidence="2">
    <location>
        <begin position="296"/>
        <end position="315"/>
    </location>
</feature>
<evidence type="ECO:0000256" key="1">
    <source>
        <dbReference type="PROSITE-ProRule" id="PRU00042"/>
    </source>
</evidence>
<dbReference type="Pfam" id="PF24537">
    <property type="entry name" value="zf-C2H2_fungi"/>
    <property type="match status" value="1"/>
</dbReference>
<feature type="region of interest" description="Disordered" evidence="2">
    <location>
        <begin position="219"/>
        <end position="371"/>
    </location>
</feature>
<dbReference type="AlphaFoldDB" id="K1WNA8"/>
<evidence type="ECO:0000313" key="4">
    <source>
        <dbReference type="EMBL" id="EKD13827.1"/>
    </source>
</evidence>
<keyword evidence="1" id="KW-0862">Zinc</keyword>
<accession>K1WNA8</accession>
<keyword evidence="5" id="KW-1185">Reference proteome</keyword>
<feature type="compositionally biased region" description="Polar residues" evidence="2">
    <location>
        <begin position="442"/>
        <end position="456"/>
    </location>
</feature>
<protein>
    <recommendedName>
        <fullName evidence="3">C2H2-type domain-containing protein</fullName>
    </recommendedName>
</protein>
<keyword evidence="1" id="KW-0479">Metal-binding</keyword>
<evidence type="ECO:0000313" key="5">
    <source>
        <dbReference type="Proteomes" id="UP000006753"/>
    </source>
</evidence>
<dbReference type="PROSITE" id="PS50157">
    <property type="entry name" value="ZINC_FINGER_C2H2_2"/>
    <property type="match status" value="1"/>
</dbReference>
<feature type="compositionally biased region" description="Low complexity" evidence="2">
    <location>
        <begin position="484"/>
        <end position="493"/>
    </location>
</feature>
<dbReference type="EMBL" id="JH921448">
    <property type="protein sequence ID" value="EKD13827.1"/>
    <property type="molecule type" value="Genomic_DNA"/>
</dbReference>
<feature type="compositionally biased region" description="Polar residues" evidence="2">
    <location>
        <begin position="501"/>
        <end position="522"/>
    </location>
</feature>
<feature type="region of interest" description="Disordered" evidence="2">
    <location>
        <begin position="385"/>
        <end position="462"/>
    </location>
</feature>
<reference evidence="4 5" key="1">
    <citation type="journal article" date="2012" name="BMC Genomics">
        <title>Sequencing the genome of Marssonina brunnea reveals fungus-poplar co-evolution.</title>
        <authorList>
            <person name="Zhu S."/>
            <person name="Cao Y.-Z."/>
            <person name="Jiang C."/>
            <person name="Tan B.-Y."/>
            <person name="Wang Z."/>
            <person name="Feng S."/>
            <person name="Zhang L."/>
            <person name="Su X.-H."/>
            <person name="Brejova B."/>
            <person name="Vinar T."/>
            <person name="Xu M."/>
            <person name="Wang M.-X."/>
            <person name="Zhang S.-G."/>
            <person name="Huang M.-R."/>
            <person name="Wu R."/>
            <person name="Zhou Y."/>
        </authorList>
    </citation>
    <scope>NUCLEOTIDE SEQUENCE [LARGE SCALE GENOMIC DNA]</scope>
    <source>
        <strain evidence="4 5">MB_m1</strain>
    </source>
</reference>
<gene>
    <name evidence="4" type="ORF">MBM_08028</name>
</gene>
<proteinExistence type="predicted"/>
<feature type="compositionally biased region" description="Basic and acidic residues" evidence="2">
    <location>
        <begin position="86"/>
        <end position="96"/>
    </location>
</feature>
<feature type="compositionally biased region" description="Basic and acidic residues" evidence="2">
    <location>
        <begin position="528"/>
        <end position="541"/>
    </location>
</feature>
<dbReference type="GO" id="GO:0008270">
    <property type="term" value="F:zinc ion binding"/>
    <property type="evidence" value="ECO:0007669"/>
    <property type="project" value="UniProtKB-KW"/>
</dbReference>
<keyword evidence="1" id="KW-0863">Zinc-finger</keyword>
<dbReference type="STRING" id="1072389.K1WNA8"/>
<name>K1WNA8_MARBU</name>
<dbReference type="PROSITE" id="PS00028">
    <property type="entry name" value="ZINC_FINGER_C2H2_1"/>
    <property type="match status" value="1"/>
</dbReference>
<feature type="region of interest" description="Disordered" evidence="2">
    <location>
        <begin position="84"/>
        <end position="111"/>
    </location>
</feature>
<dbReference type="HOGENOM" id="CLU_015534_1_0_1"/>